<evidence type="ECO:0000313" key="8">
    <source>
        <dbReference type="Proteomes" id="UP001054837"/>
    </source>
</evidence>
<keyword evidence="8" id="KW-1185">Reference proteome</keyword>
<comment type="caution">
    <text evidence="7">The sequence shown here is derived from an EMBL/GenBank/DDBJ whole genome shotgun (WGS) entry which is preliminary data.</text>
</comment>
<dbReference type="GO" id="GO:0042285">
    <property type="term" value="F:xylosyltransferase activity"/>
    <property type="evidence" value="ECO:0007669"/>
    <property type="project" value="TreeGrafter"/>
</dbReference>
<keyword evidence="5" id="KW-0472">Membrane</keyword>
<dbReference type="InterPro" id="IPR029044">
    <property type="entry name" value="Nucleotide-diphossugar_trans"/>
</dbReference>
<dbReference type="GO" id="GO:0015020">
    <property type="term" value="F:glucuronosyltransferase activity"/>
    <property type="evidence" value="ECO:0007669"/>
    <property type="project" value="TreeGrafter"/>
</dbReference>
<dbReference type="EMBL" id="BPLQ01012958">
    <property type="protein sequence ID" value="GIY68841.1"/>
    <property type="molecule type" value="Genomic_DNA"/>
</dbReference>
<dbReference type="Proteomes" id="UP001054837">
    <property type="component" value="Unassembled WGS sequence"/>
</dbReference>
<protein>
    <submittedName>
        <fullName evidence="7">LARGE xylosyl- and glucuronyltransferase 2</fullName>
    </submittedName>
</protein>
<keyword evidence="2" id="KW-0812">Transmembrane</keyword>
<dbReference type="InterPro" id="IPR051292">
    <property type="entry name" value="Xyl/GlcA_transferase"/>
</dbReference>
<dbReference type="GO" id="GO:0035269">
    <property type="term" value="P:protein O-linked glycosylation via mannose"/>
    <property type="evidence" value="ECO:0007669"/>
    <property type="project" value="TreeGrafter"/>
</dbReference>
<dbReference type="PANTHER" id="PTHR12270">
    <property type="entry name" value="GLYCOSYLTRANSFERASE-RELATED"/>
    <property type="match status" value="1"/>
</dbReference>
<keyword evidence="6" id="KW-0325">Glycoprotein</keyword>
<dbReference type="Pfam" id="PF13896">
    <property type="entry name" value="Glyco_transf_49"/>
    <property type="match status" value="1"/>
</dbReference>
<evidence type="ECO:0000256" key="6">
    <source>
        <dbReference type="ARBA" id="ARBA00023180"/>
    </source>
</evidence>
<keyword evidence="4" id="KW-1133">Transmembrane helix</keyword>
<proteinExistence type="predicted"/>
<reference evidence="7 8" key="1">
    <citation type="submission" date="2021-06" db="EMBL/GenBank/DDBJ databases">
        <title>Caerostris darwini draft genome.</title>
        <authorList>
            <person name="Kono N."/>
            <person name="Arakawa K."/>
        </authorList>
    </citation>
    <scope>NUCLEOTIDE SEQUENCE [LARGE SCALE GENOMIC DNA]</scope>
</reference>
<dbReference type="Gene3D" id="3.90.550.10">
    <property type="entry name" value="Spore Coat Polysaccharide Biosynthesis Protein SpsA, Chain A"/>
    <property type="match status" value="1"/>
</dbReference>
<comment type="subcellular location">
    <subcellularLocation>
        <location evidence="1">Membrane</location>
        <topology evidence="1">Single-pass type II membrane protein</topology>
    </subcellularLocation>
</comment>
<evidence type="ECO:0000313" key="7">
    <source>
        <dbReference type="EMBL" id="GIY68841.1"/>
    </source>
</evidence>
<keyword evidence="3" id="KW-0735">Signal-anchor</keyword>
<gene>
    <name evidence="7" type="primary">large2</name>
    <name evidence="7" type="ORF">CDAR_173811</name>
</gene>
<evidence type="ECO:0000256" key="3">
    <source>
        <dbReference type="ARBA" id="ARBA00022968"/>
    </source>
</evidence>
<evidence type="ECO:0000256" key="5">
    <source>
        <dbReference type="ARBA" id="ARBA00023136"/>
    </source>
</evidence>
<sequence length="578" mass="66349">MAGLLSLTLDRVIKISSGSSTTFESLASIFIIYIHLAWFFAEEEKIWDKTNEIHYSQKDFIFWNMRSVLNVLSSHVISSDEISLTGWWMDHARWDTDIRCFNQKWTLCSKGFSTVCKSDGIRAVYQYVTFSQELSINGLEFSVTATADQLEPQAIAASFGALALIKLNDGSFETIQIQFPSNIDPLTMKSISFSASQSSIISVTVMLMCYGYTGSIHFTDPILIPHVSSYIPKKRIVDVCPAKIVKSHPSLKSKTEEIFKANNKSIKDHYHLITLVTQVSMERLAILERSLQLWEGPVSLVIYVTTKRSERSAYEWQRLYIQKKLKNIKLASSSHVTLVFGDSKNEDYPINALRNIALKQVKSEYMFLLDADFQPSPDFQQKFAAYLKHSTFNQKTAFVVPAFEYIELPQRSDNAPQTKEELLQLLHREEPFILPFRISESSESHRITDYWKWYRADKSYSLSTFCDKYEPYVILRKTTSVPFYDERFSGYGMNKVTHITELFAAKIQAIFHSSAFNRISSALSYITFFMSNDVFWNMIISFDVVLARESNSFTVISSMPKHKTKVIDDVVLIPFGAR</sequence>
<dbReference type="SUPFAM" id="SSF53448">
    <property type="entry name" value="Nucleotide-diphospho-sugar transferases"/>
    <property type="match status" value="1"/>
</dbReference>
<name>A0AAV4VEN6_9ARAC</name>
<dbReference type="GO" id="GO:0016020">
    <property type="term" value="C:membrane"/>
    <property type="evidence" value="ECO:0007669"/>
    <property type="project" value="UniProtKB-SubCell"/>
</dbReference>
<organism evidence="7 8">
    <name type="scientific">Caerostris darwini</name>
    <dbReference type="NCBI Taxonomy" id="1538125"/>
    <lineage>
        <taxon>Eukaryota</taxon>
        <taxon>Metazoa</taxon>
        <taxon>Ecdysozoa</taxon>
        <taxon>Arthropoda</taxon>
        <taxon>Chelicerata</taxon>
        <taxon>Arachnida</taxon>
        <taxon>Araneae</taxon>
        <taxon>Araneomorphae</taxon>
        <taxon>Entelegynae</taxon>
        <taxon>Araneoidea</taxon>
        <taxon>Araneidae</taxon>
        <taxon>Caerostris</taxon>
    </lineage>
</organism>
<dbReference type="AlphaFoldDB" id="A0AAV4VEN6"/>
<evidence type="ECO:0000256" key="1">
    <source>
        <dbReference type="ARBA" id="ARBA00004606"/>
    </source>
</evidence>
<dbReference type="PANTHER" id="PTHR12270:SF52">
    <property type="entry name" value="GLYCOSYLTRANSFERASE-LIKE PROTEIN GNT13-RELATED"/>
    <property type="match status" value="1"/>
</dbReference>
<accession>A0AAV4VEN6</accession>
<evidence type="ECO:0000256" key="2">
    <source>
        <dbReference type="ARBA" id="ARBA00022692"/>
    </source>
</evidence>
<evidence type="ECO:0000256" key="4">
    <source>
        <dbReference type="ARBA" id="ARBA00022989"/>
    </source>
</evidence>